<name>A0ABV5WYS8_9MICO</name>
<dbReference type="SUPFAM" id="SSF103473">
    <property type="entry name" value="MFS general substrate transporter"/>
    <property type="match status" value="1"/>
</dbReference>
<accession>A0ABV5WYS8</accession>
<organism evidence="7 8">
    <name type="scientific">Brevibacterium otitidis</name>
    <dbReference type="NCBI Taxonomy" id="53364"/>
    <lineage>
        <taxon>Bacteria</taxon>
        <taxon>Bacillati</taxon>
        <taxon>Actinomycetota</taxon>
        <taxon>Actinomycetes</taxon>
        <taxon>Micrococcales</taxon>
        <taxon>Brevibacteriaceae</taxon>
        <taxon>Brevibacterium</taxon>
    </lineage>
</organism>
<dbReference type="EMBL" id="JBHMAU010000023">
    <property type="protein sequence ID" value="MFB9775311.1"/>
    <property type="molecule type" value="Genomic_DNA"/>
</dbReference>
<dbReference type="InterPro" id="IPR011701">
    <property type="entry name" value="MFS"/>
</dbReference>
<reference evidence="7 8" key="1">
    <citation type="submission" date="2024-09" db="EMBL/GenBank/DDBJ databases">
        <authorList>
            <person name="Sun Q."/>
            <person name="Mori K."/>
        </authorList>
    </citation>
    <scope>NUCLEOTIDE SEQUENCE [LARGE SCALE GENOMIC DNA]</scope>
    <source>
        <strain evidence="7 8">JCM 11683</strain>
    </source>
</reference>
<dbReference type="PROSITE" id="PS50850">
    <property type="entry name" value="MFS"/>
    <property type="match status" value="1"/>
</dbReference>
<sequence>MTHPKNDVLKQPVLTVGDAFTQMRLQRAHAVVGVVLFITFVIEAWEQVGLIYVSQYLAEDFKISMAQVGTALGAVALGMVPGTLLWGALVERLGKKRVSVLSLSLYGLFRVECGLMRPGRQR</sequence>
<feature type="transmembrane region" description="Helical" evidence="5">
    <location>
        <begin position="30"/>
        <end position="53"/>
    </location>
</feature>
<evidence type="ECO:0000259" key="6">
    <source>
        <dbReference type="PROSITE" id="PS50850"/>
    </source>
</evidence>
<gene>
    <name evidence="7" type="ORF">ACFFN1_02615</name>
</gene>
<evidence type="ECO:0000313" key="7">
    <source>
        <dbReference type="EMBL" id="MFB9775311.1"/>
    </source>
</evidence>
<feature type="transmembrane region" description="Helical" evidence="5">
    <location>
        <begin position="65"/>
        <end position="89"/>
    </location>
</feature>
<dbReference type="Gene3D" id="1.20.1250.20">
    <property type="entry name" value="MFS general substrate transporter like domains"/>
    <property type="match status" value="1"/>
</dbReference>
<evidence type="ECO:0000256" key="4">
    <source>
        <dbReference type="ARBA" id="ARBA00023136"/>
    </source>
</evidence>
<keyword evidence="2 5" id="KW-0812">Transmembrane</keyword>
<dbReference type="Proteomes" id="UP001589707">
    <property type="component" value="Unassembled WGS sequence"/>
</dbReference>
<protein>
    <submittedName>
        <fullName evidence="7">MFS transporter</fullName>
    </submittedName>
</protein>
<proteinExistence type="predicted"/>
<dbReference type="InterPro" id="IPR020846">
    <property type="entry name" value="MFS_dom"/>
</dbReference>
<feature type="domain" description="Major facilitator superfamily (MFS) profile" evidence="6">
    <location>
        <begin position="32"/>
        <end position="122"/>
    </location>
</feature>
<comment type="subcellular location">
    <subcellularLocation>
        <location evidence="1">Cell membrane</location>
        <topology evidence="1">Multi-pass membrane protein</topology>
    </subcellularLocation>
</comment>
<keyword evidence="3 5" id="KW-1133">Transmembrane helix</keyword>
<evidence type="ECO:0000256" key="2">
    <source>
        <dbReference type="ARBA" id="ARBA00022692"/>
    </source>
</evidence>
<evidence type="ECO:0000256" key="1">
    <source>
        <dbReference type="ARBA" id="ARBA00004651"/>
    </source>
</evidence>
<keyword evidence="8" id="KW-1185">Reference proteome</keyword>
<dbReference type="RefSeq" id="WP_376838329.1">
    <property type="nucleotide sequence ID" value="NZ_JBHMAU010000023.1"/>
</dbReference>
<keyword evidence="4 5" id="KW-0472">Membrane</keyword>
<evidence type="ECO:0000256" key="5">
    <source>
        <dbReference type="SAM" id="Phobius"/>
    </source>
</evidence>
<comment type="caution">
    <text evidence="7">The sequence shown here is derived from an EMBL/GenBank/DDBJ whole genome shotgun (WGS) entry which is preliminary data.</text>
</comment>
<dbReference type="InterPro" id="IPR036259">
    <property type="entry name" value="MFS_trans_sf"/>
</dbReference>
<evidence type="ECO:0000313" key="8">
    <source>
        <dbReference type="Proteomes" id="UP001589707"/>
    </source>
</evidence>
<evidence type="ECO:0000256" key="3">
    <source>
        <dbReference type="ARBA" id="ARBA00022989"/>
    </source>
</evidence>
<dbReference type="Pfam" id="PF07690">
    <property type="entry name" value="MFS_1"/>
    <property type="match status" value="1"/>
</dbReference>